<accession>A0A8J3XXK3</accession>
<keyword evidence="6" id="KW-0961">Cell wall biogenesis/degradation</keyword>
<dbReference type="InterPro" id="IPR012338">
    <property type="entry name" value="Beta-lactam/transpept-like"/>
</dbReference>
<dbReference type="Proteomes" id="UP000605992">
    <property type="component" value="Unassembled WGS sequence"/>
</dbReference>
<evidence type="ECO:0000313" key="12">
    <source>
        <dbReference type="Proteomes" id="UP000605992"/>
    </source>
</evidence>
<organism evidence="11 12">
    <name type="scientific">Planotetraspora thailandica</name>
    <dbReference type="NCBI Taxonomy" id="487172"/>
    <lineage>
        <taxon>Bacteria</taxon>
        <taxon>Bacillati</taxon>
        <taxon>Actinomycetota</taxon>
        <taxon>Actinomycetes</taxon>
        <taxon>Streptosporangiales</taxon>
        <taxon>Streptosporangiaceae</taxon>
        <taxon>Planotetraspora</taxon>
    </lineage>
</organism>
<name>A0A8J3XXK3_9ACTN</name>
<dbReference type="Gene3D" id="3.40.710.10">
    <property type="entry name" value="DD-peptidase/beta-lactamase superfamily"/>
    <property type="match status" value="1"/>
</dbReference>
<dbReference type="GO" id="GO:0008360">
    <property type="term" value="P:regulation of cell shape"/>
    <property type="evidence" value="ECO:0007669"/>
    <property type="project" value="UniProtKB-KW"/>
</dbReference>
<dbReference type="PANTHER" id="PTHR21581">
    <property type="entry name" value="D-ALANYL-D-ALANINE CARBOXYPEPTIDASE"/>
    <property type="match status" value="1"/>
</dbReference>
<evidence type="ECO:0000256" key="1">
    <source>
        <dbReference type="ARBA" id="ARBA00007164"/>
    </source>
</evidence>
<evidence type="ECO:0000256" key="3">
    <source>
        <dbReference type="ARBA" id="ARBA00022801"/>
    </source>
</evidence>
<dbReference type="Pfam" id="PF00768">
    <property type="entry name" value="Peptidase_S11"/>
    <property type="match status" value="1"/>
</dbReference>
<keyword evidence="3" id="KW-0378">Hydrolase</keyword>
<dbReference type="GO" id="GO:0009002">
    <property type="term" value="F:serine-type D-Ala-D-Ala carboxypeptidase activity"/>
    <property type="evidence" value="ECO:0007669"/>
    <property type="project" value="InterPro"/>
</dbReference>
<sequence>MQIASVTKLMTAYVVLQRAKLTDVVTITKADIQWAASHGATGGGFKAGEKFYVRDLLYALLLPSAADAASALATKYGSGKTKFVARMNDAAKKLGLKDTRYANADGLTSTVSYSTARDQVTLARAVLKNPTLATIVKTGRRTVAATKVHRKHTWTNTNKLLGEGAIGLKTGYTAKAGYCLAFAQVKNGHTIVGVVLGDKGDTARFTSARRLLSWAGAQVKAAAAV</sequence>
<dbReference type="InterPro" id="IPR018044">
    <property type="entry name" value="Peptidase_S11"/>
</dbReference>
<keyword evidence="2" id="KW-0732">Signal</keyword>
<evidence type="ECO:0000256" key="4">
    <source>
        <dbReference type="ARBA" id="ARBA00022960"/>
    </source>
</evidence>
<dbReference type="PRINTS" id="PR00725">
    <property type="entry name" value="DADACBPTASE1"/>
</dbReference>
<keyword evidence="12" id="KW-1185">Reference proteome</keyword>
<evidence type="ECO:0000256" key="2">
    <source>
        <dbReference type="ARBA" id="ARBA00022729"/>
    </source>
</evidence>
<comment type="similarity">
    <text evidence="1 9">Belongs to the peptidase S11 family.</text>
</comment>
<protein>
    <recommendedName>
        <fullName evidence="10">Peptidase S11 D-alanyl-D-alanine carboxypeptidase A N-terminal domain-containing protein</fullName>
    </recommendedName>
</protein>
<dbReference type="GO" id="GO:0009252">
    <property type="term" value="P:peptidoglycan biosynthetic process"/>
    <property type="evidence" value="ECO:0007669"/>
    <property type="project" value="UniProtKB-KW"/>
</dbReference>
<evidence type="ECO:0000256" key="6">
    <source>
        <dbReference type="ARBA" id="ARBA00023316"/>
    </source>
</evidence>
<feature type="binding site" evidence="8">
    <location>
        <position position="169"/>
    </location>
    <ligand>
        <name>substrate</name>
    </ligand>
</feature>
<dbReference type="EMBL" id="BOOR01000038">
    <property type="protein sequence ID" value="GII56749.1"/>
    <property type="molecule type" value="Genomic_DNA"/>
</dbReference>
<dbReference type="InterPro" id="IPR001967">
    <property type="entry name" value="Peptidase_S11_N"/>
</dbReference>
<keyword evidence="4" id="KW-0133">Cell shape</keyword>
<evidence type="ECO:0000313" key="11">
    <source>
        <dbReference type="EMBL" id="GII56749.1"/>
    </source>
</evidence>
<feature type="active site" description="Acyl-ester intermediate" evidence="7">
    <location>
        <position position="5"/>
    </location>
</feature>
<proteinExistence type="inferred from homology"/>
<evidence type="ECO:0000256" key="9">
    <source>
        <dbReference type="RuleBase" id="RU004016"/>
    </source>
</evidence>
<feature type="domain" description="Peptidase S11 D-alanyl-D-alanine carboxypeptidase A N-terminal" evidence="10">
    <location>
        <begin position="2"/>
        <end position="199"/>
    </location>
</feature>
<dbReference type="AlphaFoldDB" id="A0A8J3XXK3"/>
<comment type="caution">
    <text evidence="11">The sequence shown here is derived from an EMBL/GenBank/DDBJ whole genome shotgun (WGS) entry which is preliminary data.</text>
</comment>
<reference evidence="11" key="1">
    <citation type="submission" date="2021-01" db="EMBL/GenBank/DDBJ databases">
        <title>Whole genome shotgun sequence of Planotetraspora thailandica NBRC 104271.</title>
        <authorList>
            <person name="Komaki H."/>
            <person name="Tamura T."/>
        </authorList>
    </citation>
    <scope>NUCLEOTIDE SEQUENCE</scope>
    <source>
        <strain evidence="11">NBRC 104271</strain>
    </source>
</reference>
<dbReference type="GO" id="GO:0071555">
    <property type="term" value="P:cell wall organization"/>
    <property type="evidence" value="ECO:0007669"/>
    <property type="project" value="UniProtKB-KW"/>
</dbReference>
<gene>
    <name evidence="11" type="ORF">Pth03_51380</name>
</gene>
<evidence type="ECO:0000256" key="7">
    <source>
        <dbReference type="PIRSR" id="PIRSR618044-1"/>
    </source>
</evidence>
<evidence type="ECO:0000256" key="8">
    <source>
        <dbReference type="PIRSR" id="PIRSR618044-2"/>
    </source>
</evidence>
<feature type="active site" description="Proton acceptor" evidence="7">
    <location>
        <position position="8"/>
    </location>
</feature>
<keyword evidence="5" id="KW-0573">Peptidoglycan synthesis</keyword>
<dbReference type="GO" id="GO:0006508">
    <property type="term" value="P:proteolysis"/>
    <property type="evidence" value="ECO:0007669"/>
    <property type="project" value="InterPro"/>
</dbReference>
<dbReference type="SUPFAM" id="SSF56601">
    <property type="entry name" value="beta-lactamase/transpeptidase-like"/>
    <property type="match status" value="1"/>
</dbReference>
<evidence type="ECO:0000259" key="10">
    <source>
        <dbReference type="Pfam" id="PF00768"/>
    </source>
</evidence>
<dbReference type="PANTHER" id="PTHR21581:SF33">
    <property type="entry name" value="D-ALANYL-D-ALANINE CARBOXYPEPTIDASE DACB"/>
    <property type="match status" value="1"/>
</dbReference>
<evidence type="ECO:0000256" key="5">
    <source>
        <dbReference type="ARBA" id="ARBA00022984"/>
    </source>
</evidence>
<feature type="active site" description="Acyl-ester intermediate" evidence="7">
    <location>
        <position position="64"/>
    </location>
</feature>